<feature type="region of interest" description="Disordered" evidence="1">
    <location>
        <begin position="1"/>
        <end position="107"/>
    </location>
</feature>
<comment type="caution">
    <text evidence="2">The sequence shown here is derived from an EMBL/GenBank/DDBJ whole genome shotgun (WGS) entry which is preliminary data.</text>
</comment>
<accession>A0AAW0AY76</accession>
<evidence type="ECO:0000313" key="3">
    <source>
        <dbReference type="Proteomes" id="UP001362999"/>
    </source>
</evidence>
<protein>
    <submittedName>
        <fullName evidence="2">Uncharacterized protein</fullName>
    </submittedName>
</protein>
<feature type="compositionally biased region" description="Low complexity" evidence="1">
    <location>
        <begin position="485"/>
        <end position="508"/>
    </location>
</feature>
<name>A0AAW0AY76_9AGAR</name>
<feature type="region of interest" description="Disordered" evidence="1">
    <location>
        <begin position="479"/>
        <end position="508"/>
    </location>
</feature>
<dbReference type="Proteomes" id="UP001362999">
    <property type="component" value="Unassembled WGS sequence"/>
</dbReference>
<keyword evidence="3" id="KW-1185">Reference proteome</keyword>
<sequence>MSEEQPPIFATPRRKTARMSTGRKPPPIKSSLASKFFDLEAEESGDNSASEGGNTSDEDDGEEGSIPWERTPTPSRADLTVASDTKNPDSGSTEAKDATVDAVEQEPWDPKTHRVLDTQGHNLWPGRNYHAFDKTWSGNAGLAAKATYIGPDSYQAFWGEANRNHYSARTGRRRHINCFYEDTPVRIVPFRILTYEFDLSKSSLPSPEIEERTSVVQAKVVDKGKKPVKRKRVNSIESVNAPASSPADIFAAKRSEAASSPPKKITKTDDHVDQTFLEEHEIKRVSASSLPAQCQVTNRELQDMITYHVYLGLPKLLAGTFIAWSSREGPGMFMISEFASSTPDIDFETLWSCFVFVSKEQFVNLARANPLNFIATSQIYSTDMKRWVLEFNERTAICVSIVCVVASAVTKARHVNPPSSGSKNASKIPVLKFVTGIHLSQDYDRVVGLLSTVFQHPEMHAQLNEDALTFGTKSTTLEKIKKSRSSASTSSGTRSSATRYRTSNYTSSQDSLSWEDEVPVYDARHTPFRADRDIDNLDRLLPRYENHGGEIPNGSCALVAYTVSQYKKMPANEEHVSFNIRFAVVLAEPA</sequence>
<reference evidence="2 3" key="1">
    <citation type="journal article" date="2024" name="J Genomics">
        <title>Draft genome sequencing and assembly of Favolaschia claudopus CIRM-BRFM 2984 isolated from oak limbs.</title>
        <authorList>
            <person name="Navarro D."/>
            <person name="Drula E."/>
            <person name="Chaduli D."/>
            <person name="Cazenave R."/>
            <person name="Ahrendt S."/>
            <person name="Wang J."/>
            <person name="Lipzen A."/>
            <person name="Daum C."/>
            <person name="Barry K."/>
            <person name="Grigoriev I.V."/>
            <person name="Favel A."/>
            <person name="Rosso M.N."/>
            <person name="Martin F."/>
        </authorList>
    </citation>
    <scope>NUCLEOTIDE SEQUENCE [LARGE SCALE GENOMIC DNA]</scope>
    <source>
        <strain evidence="2 3">CIRM-BRFM 2984</strain>
    </source>
</reference>
<dbReference type="EMBL" id="JAWWNJ010000048">
    <property type="protein sequence ID" value="KAK7017225.1"/>
    <property type="molecule type" value="Genomic_DNA"/>
</dbReference>
<organism evidence="2 3">
    <name type="scientific">Favolaschia claudopus</name>
    <dbReference type="NCBI Taxonomy" id="2862362"/>
    <lineage>
        <taxon>Eukaryota</taxon>
        <taxon>Fungi</taxon>
        <taxon>Dikarya</taxon>
        <taxon>Basidiomycota</taxon>
        <taxon>Agaricomycotina</taxon>
        <taxon>Agaricomycetes</taxon>
        <taxon>Agaricomycetidae</taxon>
        <taxon>Agaricales</taxon>
        <taxon>Marasmiineae</taxon>
        <taxon>Mycenaceae</taxon>
        <taxon>Favolaschia</taxon>
    </lineage>
</organism>
<evidence type="ECO:0000313" key="2">
    <source>
        <dbReference type="EMBL" id="KAK7017225.1"/>
    </source>
</evidence>
<evidence type="ECO:0000256" key="1">
    <source>
        <dbReference type="SAM" id="MobiDB-lite"/>
    </source>
</evidence>
<dbReference type="AlphaFoldDB" id="A0AAW0AY76"/>
<proteinExistence type="predicted"/>
<feature type="compositionally biased region" description="Polar residues" evidence="1">
    <location>
        <begin position="82"/>
        <end position="93"/>
    </location>
</feature>
<gene>
    <name evidence="2" type="ORF">R3P38DRAFT_3560892</name>
</gene>
<feature type="compositionally biased region" description="Polar residues" evidence="1">
    <location>
        <begin position="46"/>
        <end position="55"/>
    </location>
</feature>